<reference evidence="1" key="2">
    <citation type="journal article" date="2022" name="New Phytol.">
        <title>Evolutionary transition to the ectomycorrhizal habit in the genomes of a hyperdiverse lineage of mushroom-forming fungi.</title>
        <authorList>
            <person name="Looney B."/>
            <person name="Miyauchi S."/>
            <person name="Morin E."/>
            <person name="Drula E."/>
            <person name="Courty P.E."/>
            <person name="Kohler A."/>
            <person name="Kuo A."/>
            <person name="LaButti K."/>
            <person name="Pangilinan J."/>
            <person name="Lipzen A."/>
            <person name="Riley R."/>
            <person name="Andreopoulos W."/>
            <person name="He G."/>
            <person name="Johnson J."/>
            <person name="Nolan M."/>
            <person name="Tritt A."/>
            <person name="Barry K.W."/>
            <person name="Grigoriev I.V."/>
            <person name="Nagy L.G."/>
            <person name="Hibbett D."/>
            <person name="Henrissat B."/>
            <person name="Matheny P.B."/>
            <person name="Labbe J."/>
            <person name="Martin F.M."/>
        </authorList>
    </citation>
    <scope>NUCLEOTIDE SEQUENCE</scope>
    <source>
        <strain evidence="1">FP105234-sp</strain>
    </source>
</reference>
<name>A0ACB8RQM3_9AGAM</name>
<reference evidence="1" key="1">
    <citation type="submission" date="2021-02" db="EMBL/GenBank/DDBJ databases">
        <authorList>
            <consortium name="DOE Joint Genome Institute"/>
            <person name="Ahrendt S."/>
            <person name="Looney B.P."/>
            <person name="Miyauchi S."/>
            <person name="Morin E."/>
            <person name="Drula E."/>
            <person name="Courty P.E."/>
            <person name="Chicoki N."/>
            <person name="Fauchery L."/>
            <person name="Kohler A."/>
            <person name="Kuo A."/>
            <person name="Labutti K."/>
            <person name="Pangilinan J."/>
            <person name="Lipzen A."/>
            <person name="Riley R."/>
            <person name="Andreopoulos W."/>
            <person name="He G."/>
            <person name="Johnson J."/>
            <person name="Barry K.W."/>
            <person name="Grigoriev I.V."/>
            <person name="Nagy L."/>
            <person name="Hibbett D."/>
            <person name="Henrissat B."/>
            <person name="Matheny P.B."/>
            <person name="Labbe J."/>
            <person name="Martin F."/>
        </authorList>
    </citation>
    <scope>NUCLEOTIDE SEQUENCE</scope>
    <source>
        <strain evidence="1">FP105234-sp</strain>
    </source>
</reference>
<comment type="caution">
    <text evidence="1">The sequence shown here is derived from an EMBL/GenBank/DDBJ whole genome shotgun (WGS) entry which is preliminary data.</text>
</comment>
<organism evidence="1 2">
    <name type="scientific">Auriscalpium vulgare</name>
    <dbReference type="NCBI Taxonomy" id="40419"/>
    <lineage>
        <taxon>Eukaryota</taxon>
        <taxon>Fungi</taxon>
        <taxon>Dikarya</taxon>
        <taxon>Basidiomycota</taxon>
        <taxon>Agaricomycotina</taxon>
        <taxon>Agaricomycetes</taxon>
        <taxon>Russulales</taxon>
        <taxon>Auriscalpiaceae</taxon>
        <taxon>Auriscalpium</taxon>
    </lineage>
</organism>
<proteinExistence type="predicted"/>
<keyword evidence="2" id="KW-1185">Reference proteome</keyword>
<evidence type="ECO:0000313" key="2">
    <source>
        <dbReference type="Proteomes" id="UP000814033"/>
    </source>
</evidence>
<sequence length="481" mass="53435">MAQCGYYTTEATRRFRDPNPDPTRSRPAANLHCATTTMAATMSPRTSIVRTLRVVFAAFLAAVGRLDKSLNPRDSLVRLQKHSFTPSDSIYLFHALNAAFWLSVMKAPALLKLGIPVAHITVLLIPFTSQFFLPALPVTSWVMCYFSSQFIPHKHRPGISVSVLPTLESVLYGANISDLLTRYTHPVLDIMAWLPYGLMHFILPFVVAIFLWLFRQKEVLHLWARAFGYMNFIGVAVQILFPCSSPWYEVIFGLTPANYSMKGSPGGLLRIDNIFHSHGYTITFSNSPVIFGAFPSLHSGCATMEALFISHFFPQTTKYAWGYASVLWWATMYLTHHYLIDVVGGSCLAIAFFYFFLPDDLRGSLATAGPNNALQNGSSRTRSKYALYDIETPRPRGARPDDEYELSSDISSHASDDDEVGANIAYRSPAPNTPTSAMPLIGPNFKHAKGQPIASLIRADDRVEEGWSPIGNGSFREAGGR</sequence>
<gene>
    <name evidence="1" type="ORF">FA95DRAFT_1560622</name>
</gene>
<dbReference type="EMBL" id="MU275938">
    <property type="protein sequence ID" value="KAI0045931.1"/>
    <property type="molecule type" value="Genomic_DNA"/>
</dbReference>
<dbReference type="Proteomes" id="UP000814033">
    <property type="component" value="Unassembled WGS sequence"/>
</dbReference>
<accession>A0ACB8RQM3</accession>
<evidence type="ECO:0000313" key="1">
    <source>
        <dbReference type="EMBL" id="KAI0045931.1"/>
    </source>
</evidence>
<protein>
    <submittedName>
        <fullName evidence="1">PAP2-domain-containing protein</fullName>
    </submittedName>
</protein>